<keyword evidence="5" id="KW-0560">Oxidoreductase</keyword>
<gene>
    <name evidence="10" type="ORF">GCM10009665_59110</name>
</gene>
<evidence type="ECO:0000256" key="5">
    <source>
        <dbReference type="ARBA" id="ARBA00023002"/>
    </source>
</evidence>
<comment type="caution">
    <text evidence="10">The sequence shown here is derived from an EMBL/GenBank/DDBJ whole genome shotgun (WGS) entry which is preliminary data.</text>
</comment>
<dbReference type="PANTHER" id="PTHR10696:SF25">
    <property type="entry name" value="OXIDOREDUCTASE AIM17-RELATED"/>
    <property type="match status" value="1"/>
</dbReference>
<name>A0ABP4HEZ8_9ACTN</name>
<protein>
    <recommendedName>
        <fullName evidence="12">Gamma-butyrobetaine dioxygenase</fullName>
    </recommendedName>
</protein>
<dbReference type="InterPro" id="IPR042098">
    <property type="entry name" value="TauD-like_sf"/>
</dbReference>
<dbReference type="PANTHER" id="PTHR10696">
    <property type="entry name" value="GAMMA-BUTYROBETAINE HYDROXYLASE-RELATED"/>
    <property type="match status" value="1"/>
</dbReference>
<sequence length="552" mass="60493">MPVPTSSTAQAPLPAFWLRDNCPCEQCRDPRNGQKLFQITDLPEDLALAASTEQDGHLEVLWSDGHRSRYPLAWLSAGHRGDARTEQDKRHWQGADFAAGIPEARWADYLADPAERAAVLRAVQRLGFAVLREVPAVERQVLAVAGTFGYVRETNYGELFDVRVEPDPNNLAFTSVAIAPHTDNPYRDPVPTLQLLHCLENAAVGGDSGLVDGFRAAELLRSEAPGDFAVLTRTLVPFVFRDRVTELRADRPLIETDPLGRIREVRFNNRSIGTLRLPAAELEAFYAAYRRFAAITLRPELQLEFRLDRGDCLIFDNVRLLHARTAFEQDGSRHLQGCYADLDSLASTLAVLDRQNAVLDGLQELFEGAGAEEYLGEAVTQAGHMLQAAVLAQRSGAPDHLVAAALLHDVGHFFDADSHRAVTGKELMAGHDNRHSHTGADWLARWFGPQVTEPVRLHVAAKRYLCAVEPQYRAGLSAASEFTLGVQGGPMTPAQAAEFAALPGAEDAVAVRRWDDRAKETDAATPPFEHFRPLLAALLAPLAVNGQPGKAS</sequence>
<evidence type="ECO:0000256" key="6">
    <source>
        <dbReference type="ARBA" id="ARBA00023004"/>
    </source>
</evidence>
<evidence type="ECO:0000256" key="4">
    <source>
        <dbReference type="ARBA" id="ARBA00022964"/>
    </source>
</evidence>
<dbReference type="RefSeq" id="WP_344445109.1">
    <property type="nucleotide sequence ID" value="NZ_BAAALF010000145.1"/>
</dbReference>
<evidence type="ECO:0000259" key="9">
    <source>
        <dbReference type="Pfam" id="PF06155"/>
    </source>
</evidence>
<comment type="cofactor">
    <cofactor evidence="1">
        <name>Fe(2+)</name>
        <dbReference type="ChEBI" id="CHEBI:29033"/>
    </cofactor>
</comment>
<dbReference type="Pfam" id="PF06155">
    <property type="entry name" value="GBBH-like_N"/>
    <property type="match status" value="1"/>
</dbReference>
<dbReference type="EMBL" id="BAAALF010000145">
    <property type="protein sequence ID" value="GAA1261565.1"/>
    <property type="molecule type" value="Genomic_DNA"/>
</dbReference>
<evidence type="ECO:0000259" key="7">
    <source>
        <dbReference type="Pfam" id="PF01966"/>
    </source>
</evidence>
<dbReference type="InterPro" id="IPR017670">
    <property type="entry name" value="Phosphonate_degrad-assoc"/>
</dbReference>
<comment type="similarity">
    <text evidence="2">Belongs to the gamma-BBH/TMLD family.</text>
</comment>
<dbReference type="InterPro" id="IPR006674">
    <property type="entry name" value="HD_domain"/>
</dbReference>
<dbReference type="Pfam" id="PF02668">
    <property type="entry name" value="TauD"/>
    <property type="match status" value="1"/>
</dbReference>
<accession>A0ABP4HEZ8</accession>
<evidence type="ECO:0000313" key="10">
    <source>
        <dbReference type="EMBL" id="GAA1261565.1"/>
    </source>
</evidence>
<organism evidence="10 11">
    <name type="scientific">Kitasatospora nipponensis</name>
    <dbReference type="NCBI Taxonomy" id="258049"/>
    <lineage>
        <taxon>Bacteria</taxon>
        <taxon>Bacillati</taxon>
        <taxon>Actinomycetota</taxon>
        <taxon>Actinomycetes</taxon>
        <taxon>Kitasatosporales</taxon>
        <taxon>Streptomycetaceae</taxon>
        <taxon>Kitasatospora</taxon>
    </lineage>
</organism>
<evidence type="ECO:0000259" key="8">
    <source>
        <dbReference type="Pfam" id="PF02668"/>
    </source>
</evidence>
<dbReference type="InterPro" id="IPR050411">
    <property type="entry name" value="AlphaKG_dependent_hydroxylases"/>
</dbReference>
<dbReference type="Proteomes" id="UP001500037">
    <property type="component" value="Unassembled WGS sequence"/>
</dbReference>
<keyword evidence="11" id="KW-1185">Reference proteome</keyword>
<proteinExistence type="inferred from homology"/>
<reference evidence="11" key="1">
    <citation type="journal article" date="2019" name="Int. J. Syst. Evol. Microbiol.">
        <title>The Global Catalogue of Microorganisms (GCM) 10K type strain sequencing project: providing services to taxonomists for standard genome sequencing and annotation.</title>
        <authorList>
            <consortium name="The Broad Institute Genomics Platform"/>
            <consortium name="The Broad Institute Genome Sequencing Center for Infectious Disease"/>
            <person name="Wu L."/>
            <person name="Ma J."/>
        </authorList>
    </citation>
    <scope>NUCLEOTIDE SEQUENCE [LARGE SCALE GENOMIC DNA]</scope>
    <source>
        <strain evidence="11">JCM 13004</strain>
    </source>
</reference>
<feature type="domain" description="Gamma-butyrobetaine hydroxylase-like N-terminal" evidence="9">
    <location>
        <begin position="10"/>
        <end position="75"/>
    </location>
</feature>
<keyword evidence="6" id="KW-0408">Iron</keyword>
<evidence type="ECO:0000256" key="2">
    <source>
        <dbReference type="ARBA" id="ARBA00008654"/>
    </source>
</evidence>
<dbReference type="InterPro" id="IPR038492">
    <property type="entry name" value="GBBH-like_N_sf"/>
</dbReference>
<dbReference type="Gene3D" id="1.10.3210.10">
    <property type="entry name" value="Hypothetical protein af1432"/>
    <property type="match status" value="1"/>
</dbReference>
<evidence type="ECO:0000256" key="1">
    <source>
        <dbReference type="ARBA" id="ARBA00001954"/>
    </source>
</evidence>
<evidence type="ECO:0008006" key="12">
    <source>
        <dbReference type="Google" id="ProtNLM"/>
    </source>
</evidence>
<dbReference type="InterPro" id="IPR003819">
    <property type="entry name" value="TauD/TfdA-like"/>
</dbReference>
<dbReference type="InterPro" id="IPR010376">
    <property type="entry name" value="GBBH-like_N"/>
</dbReference>
<dbReference type="Pfam" id="PF01966">
    <property type="entry name" value="HD"/>
    <property type="match status" value="1"/>
</dbReference>
<keyword evidence="4" id="KW-0223">Dioxygenase</keyword>
<evidence type="ECO:0000256" key="3">
    <source>
        <dbReference type="ARBA" id="ARBA00022723"/>
    </source>
</evidence>
<dbReference type="NCBIfam" id="TIGR03276">
    <property type="entry name" value="Phn-HD"/>
    <property type="match status" value="1"/>
</dbReference>
<feature type="domain" description="TauD/TfdA-like" evidence="8">
    <location>
        <begin position="107"/>
        <end position="339"/>
    </location>
</feature>
<dbReference type="Gene3D" id="3.60.130.10">
    <property type="entry name" value="Clavaminate synthase-like"/>
    <property type="match status" value="1"/>
</dbReference>
<keyword evidence="3" id="KW-0479">Metal-binding</keyword>
<dbReference type="CDD" id="cd00250">
    <property type="entry name" value="CAS_like"/>
    <property type="match status" value="1"/>
</dbReference>
<dbReference type="Gene3D" id="3.30.2020.30">
    <property type="match status" value="1"/>
</dbReference>
<evidence type="ECO:0000313" key="11">
    <source>
        <dbReference type="Proteomes" id="UP001500037"/>
    </source>
</evidence>
<feature type="domain" description="HD" evidence="7">
    <location>
        <begin position="384"/>
        <end position="452"/>
    </location>
</feature>
<dbReference type="SUPFAM" id="SSF51197">
    <property type="entry name" value="Clavaminate synthase-like"/>
    <property type="match status" value="1"/>
</dbReference>